<dbReference type="PROSITE" id="PS00178">
    <property type="entry name" value="AA_TRNA_LIGASE_I"/>
    <property type="match status" value="1"/>
</dbReference>
<sequence>MFGNKINTKEDNIRDFFSRYIENVFPSQEKAMELLKSGRRLSFYLGIDPTGPDIHLGHSTNFFVLKKLIEMGHNVTLLIGDFTAQIGDPTGKSKTRNSLTVEEVKQNMKTYLEQAIKILPKGKFKVRYNSEWHRNMTFQRVIELASNFTVQQMIERDMFQNRLKNGEPIYLQEFLYPLVQGYDSVAMEVDGEIGGTDQTFNMLAGRTLSKKILNKEKFVITTRLLEDPVTKKKIMNKSEGIYISMNENSKDLYGKVMAVPDSGIIALYELATEVPLVKVRDAEKRMQIDNPKLVKEEVARALVEMYHGIGASKLAEEEFDKVFSKGELPEQVEEAPGKGMKLVDFLTEHALATSSSEAKRLLDQGAVSVNEEVVKAWGHLLKKEDVIRVGSRKFLKVF</sequence>
<comment type="caution">
    <text evidence="12">The sequence shown here is derived from an EMBL/GenBank/DDBJ whole genome shotgun (WGS) entry which is preliminary data.</text>
</comment>
<dbReference type="InterPro" id="IPR002305">
    <property type="entry name" value="aa-tRNA-synth_Ic"/>
</dbReference>
<dbReference type="Pfam" id="PF00579">
    <property type="entry name" value="tRNA-synt_1b"/>
    <property type="match status" value="1"/>
</dbReference>
<proteinExistence type="inferred from homology"/>
<dbReference type="PANTHER" id="PTHR11766">
    <property type="entry name" value="TYROSYL-TRNA SYNTHETASE"/>
    <property type="match status" value="1"/>
</dbReference>
<dbReference type="SUPFAM" id="SSF55174">
    <property type="entry name" value="Alpha-L RNA-binding motif"/>
    <property type="match status" value="1"/>
</dbReference>
<evidence type="ECO:0000256" key="1">
    <source>
        <dbReference type="ARBA" id="ARBA00013160"/>
    </source>
</evidence>
<dbReference type="NCBIfam" id="TIGR00234">
    <property type="entry name" value="tyrS"/>
    <property type="match status" value="1"/>
</dbReference>
<dbReference type="GO" id="GO:0005524">
    <property type="term" value="F:ATP binding"/>
    <property type="evidence" value="ECO:0007669"/>
    <property type="project" value="UniProtKB-KW"/>
</dbReference>
<dbReference type="GO" id="GO:0004831">
    <property type="term" value="F:tyrosine-tRNA ligase activity"/>
    <property type="evidence" value="ECO:0007669"/>
    <property type="project" value="UniProtKB-UniRule"/>
</dbReference>
<dbReference type="CDD" id="cd00165">
    <property type="entry name" value="S4"/>
    <property type="match status" value="1"/>
</dbReference>
<dbReference type="InterPro" id="IPR024088">
    <property type="entry name" value="Tyr-tRNA-ligase_bac-type"/>
</dbReference>
<dbReference type="GO" id="GO:0003723">
    <property type="term" value="F:RNA binding"/>
    <property type="evidence" value="ECO:0007669"/>
    <property type="project" value="UniProtKB-KW"/>
</dbReference>
<dbReference type="GO" id="GO:0006437">
    <property type="term" value="P:tyrosyl-tRNA aminoacylation"/>
    <property type="evidence" value="ECO:0007669"/>
    <property type="project" value="UniProtKB-UniRule"/>
</dbReference>
<keyword evidence="9" id="KW-0694">RNA-binding</keyword>
<keyword evidence="6 10" id="KW-0030">Aminoacyl-tRNA synthetase</keyword>
<comment type="catalytic activity">
    <reaction evidence="7">
        <text>tRNA(Tyr) + L-tyrosine + ATP = L-tyrosyl-tRNA(Tyr) + AMP + diphosphate + H(+)</text>
        <dbReference type="Rhea" id="RHEA:10220"/>
        <dbReference type="Rhea" id="RHEA-COMP:9706"/>
        <dbReference type="Rhea" id="RHEA-COMP:9707"/>
        <dbReference type="ChEBI" id="CHEBI:15378"/>
        <dbReference type="ChEBI" id="CHEBI:30616"/>
        <dbReference type="ChEBI" id="CHEBI:33019"/>
        <dbReference type="ChEBI" id="CHEBI:58315"/>
        <dbReference type="ChEBI" id="CHEBI:78442"/>
        <dbReference type="ChEBI" id="CHEBI:78536"/>
        <dbReference type="ChEBI" id="CHEBI:456215"/>
        <dbReference type="EC" id="6.1.1.1"/>
    </reaction>
</comment>
<keyword evidence="5 10" id="KW-0648">Protein biosynthesis</keyword>
<dbReference type="GO" id="GO:0005829">
    <property type="term" value="C:cytosol"/>
    <property type="evidence" value="ECO:0007669"/>
    <property type="project" value="TreeGrafter"/>
</dbReference>
<dbReference type="AlphaFoldDB" id="A0A1F8EBZ1"/>
<dbReference type="Gene3D" id="1.10.240.10">
    <property type="entry name" value="Tyrosyl-Transfer RNA Synthetase"/>
    <property type="match status" value="1"/>
</dbReference>
<evidence type="ECO:0000256" key="6">
    <source>
        <dbReference type="ARBA" id="ARBA00023146"/>
    </source>
</evidence>
<dbReference type="InterPro" id="IPR036986">
    <property type="entry name" value="S4_RNA-bd_sf"/>
</dbReference>
<evidence type="ECO:0000256" key="2">
    <source>
        <dbReference type="ARBA" id="ARBA00022598"/>
    </source>
</evidence>
<evidence type="ECO:0000313" key="13">
    <source>
        <dbReference type="Proteomes" id="UP000176893"/>
    </source>
</evidence>
<reference evidence="12 13" key="1">
    <citation type="journal article" date="2016" name="Nat. Commun.">
        <title>Thousands of microbial genomes shed light on interconnected biogeochemical processes in an aquifer system.</title>
        <authorList>
            <person name="Anantharaman K."/>
            <person name="Brown C.T."/>
            <person name="Hug L.A."/>
            <person name="Sharon I."/>
            <person name="Castelle C.J."/>
            <person name="Probst A.J."/>
            <person name="Thomas B.C."/>
            <person name="Singh A."/>
            <person name="Wilkins M.J."/>
            <person name="Karaoz U."/>
            <person name="Brodie E.L."/>
            <person name="Williams K.H."/>
            <person name="Hubbard S.S."/>
            <person name="Banfield J.F."/>
        </authorList>
    </citation>
    <scope>NUCLEOTIDE SEQUENCE [LARGE SCALE GENOMIC DNA]</scope>
</reference>
<gene>
    <name evidence="12" type="ORF">A2649_03585</name>
</gene>
<evidence type="ECO:0000259" key="11">
    <source>
        <dbReference type="SMART" id="SM00363"/>
    </source>
</evidence>
<dbReference type="Pfam" id="PF01479">
    <property type="entry name" value="S4"/>
    <property type="match status" value="1"/>
</dbReference>
<dbReference type="Gene3D" id="3.10.290.10">
    <property type="entry name" value="RNA-binding S4 domain"/>
    <property type="match status" value="1"/>
</dbReference>
<dbReference type="InterPro" id="IPR002942">
    <property type="entry name" value="S4_RNA-bd"/>
</dbReference>
<evidence type="ECO:0000256" key="4">
    <source>
        <dbReference type="ARBA" id="ARBA00022840"/>
    </source>
</evidence>
<dbReference type="STRING" id="1802661.A2649_03585"/>
<dbReference type="PROSITE" id="PS50889">
    <property type="entry name" value="S4"/>
    <property type="match status" value="1"/>
</dbReference>
<keyword evidence="2 10" id="KW-0436">Ligase</keyword>
<accession>A0A1F8EBZ1</accession>
<dbReference type="PANTHER" id="PTHR11766:SF1">
    <property type="entry name" value="TYROSINE--TRNA LIGASE"/>
    <property type="match status" value="1"/>
</dbReference>
<evidence type="ECO:0000256" key="7">
    <source>
        <dbReference type="ARBA" id="ARBA00048248"/>
    </source>
</evidence>
<keyword evidence="4 10" id="KW-0067">ATP-binding</keyword>
<evidence type="ECO:0000256" key="10">
    <source>
        <dbReference type="RuleBase" id="RU363036"/>
    </source>
</evidence>
<dbReference type="Proteomes" id="UP000176893">
    <property type="component" value="Unassembled WGS sequence"/>
</dbReference>
<evidence type="ECO:0000256" key="3">
    <source>
        <dbReference type="ARBA" id="ARBA00022741"/>
    </source>
</evidence>
<dbReference type="SUPFAM" id="SSF52374">
    <property type="entry name" value="Nucleotidylyl transferase"/>
    <property type="match status" value="1"/>
</dbReference>
<dbReference type="Gene3D" id="3.40.50.620">
    <property type="entry name" value="HUPs"/>
    <property type="match status" value="1"/>
</dbReference>
<dbReference type="EMBL" id="MGJB01000017">
    <property type="protein sequence ID" value="OGM98333.1"/>
    <property type="molecule type" value="Genomic_DNA"/>
</dbReference>
<dbReference type="InterPro" id="IPR014729">
    <property type="entry name" value="Rossmann-like_a/b/a_fold"/>
</dbReference>
<dbReference type="PRINTS" id="PR01040">
    <property type="entry name" value="TRNASYNTHTYR"/>
</dbReference>
<protein>
    <recommendedName>
        <fullName evidence="1 8">Tyrosine--tRNA ligase</fullName>
        <ecNumber evidence="1 8">6.1.1.1</ecNumber>
    </recommendedName>
</protein>
<dbReference type="EC" id="6.1.1.1" evidence="1 8"/>
<feature type="domain" description="RNA-binding S4" evidence="11">
    <location>
        <begin position="341"/>
        <end position="398"/>
    </location>
</feature>
<dbReference type="InterPro" id="IPR001412">
    <property type="entry name" value="aa-tRNA-synth_I_CS"/>
</dbReference>
<keyword evidence="3 10" id="KW-0547">Nucleotide-binding</keyword>
<dbReference type="SMART" id="SM00363">
    <property type="entry name" value="S4"/>
    <property type="match status" value="1"/>
</dbReference>
<evidence type="ECO:0000256" key="5">
    <source>
        <dbReference type="ARBA" id="ARBA00022917"/>
    </source>
</evidence>
<comment type="similarity">
    <text evidence="10">Belongs to the class-I aminoacyl-tRNA synthetase family.</text>
</comment>
<evidence type="ECO:0000256" key="9">
    <source>
        <dbReference type="PROSITE-ProRule" id="PRU00182"/>
    </source>
</evidence>
<evidence type="ECO:0000256" key="8">
    <source>
        <dbReference type="NCBIfam" id="TIGR00234"/>
    </source>
</evidence>
<name>A0A1F8EBZ1_9BACT</name>
<evidence type="ECO:0000313" key="12">
    <source>
        <dbReference type="EMBL" id="OGM98333.1"/>
    </source>
</evidence>
<dbReference type="InterPro" id="IPR002307">
    <property type="entry name" value="Tyr-tRNA-ligase"/>
</dbReference>
<organism evidence="12 13">
    <name type="scientific">Candidatus Yanofskybacteria bacterium RIFCSPHIGHO2_01_FULL_41_26</name>
    <dbReference type="NCBI Taxonomy" id="1802661"/>
    <lineage>
        <taxon>Bacteria</taxon>
        <taxon>Candidatus Yanofskyibacteriota</taxon>
    </lineage>
</organism>